<dbReference type="InterPro" id="IPR011011">
    <property type="entry name" value="Znf_FYVE_PHD"/>
</dbReference>
<dbReference type="SUPFAM" id="SSF57850">
    <property type="entry name" value="RING/U-box"/>
    <property type="match status" value="1"/>
</dbReference>
<evidence type="ECO:0000259" key="6">
    <source>
        <dbReference type="PROSITE" id="PS50016"/>
    </source>
</evidence>
<dbReference type="PROSITE" id="PS00518">
    <property type="entry name" value="ZF_RING_1"/>
    <property type="match status" value="1"/>
</dbReference>
<dbReference type="Pfam" id="PF13639">
    <property type="entry name" value="zf-RING_2"/>
    <property type="match status" value="1"/>
</dbReference>
<keyword evidence="9" id="KW-1185">Reference proteome</keyword>
<dbReference type="InterPro" id="IPR017907">
    <property type="entry name" value="Znf_RING_CS"/>
</dbReference>
<dbReference type="PROSITE" id="PS50016">
    <property type="entry name" value="ZF_PHD_2"/>
    <property type="match status" value="1"/>
</dbReference>
<evidence type="ECO:0000256" key="4">
    <source>
        <dbReference type="PROSITE-ProRule" id="PRU00175"/>
    </source>
</evidence>
<evidence type="ECO:0000256" key="3">
    <source>
        <dbReference type="ARBA" id="ARBA00022833"/>
    </source>
</evidence>
<evidence type="ECO:0000256" key="5">
    <source>
        <dbReference type="SAM" id="MobiDB-lite"/>
    </source>
</evidence>
<dbReference type="Proteomes" id="UP000796880">
    <property type="component" value="Unassembled WGS sequence"/>
</dbReference>
<evidence type="ECO:0000256" key="1">
    <source>
        <dbReference type="ARBA" id="ARBA00022723"/>
    </source>
</evidence>
<feature type="region of interest" description="Disordered" evidence="5">
    <location>
        <begin position="370"/>
        <end position="392"/>
    </location>
</feature>
<dbReference type="SUPFAM" id="SSF57903">
    <property type="entry name" value="FYVE/PHD zinc finger"/>
    <property type="match status" value="1"/>
</dbReference>
<dbReference type="PROSITE" id="PS50089">
    <property type="entry name" value="ZF_RING_2"/>
    <property type="match status" value="1"/>
</dbReference>
<comment type="caution">
    <text evidence="8">The sequence shown here is derived from an EMBL/GenBank/DDBJ whole genome shotgun (WGS) entry which is preliminary data.</text>
</comment>
<dbReference type="PANTHER" id="PTHR47177">
    <property type="entry name" value="F18C1.6 PROTEIN"/>
    <property type="match status" value="1"/>
</dbReference>
<dbReference type="InterPro" id="IPR001841">
    <property type="entry name" value="Znf_RING"/>
</dbReference>
<evidence type="ECO:0000259" key="7">
    <source>
        <dbReference type="PROSITE" id="PS50089"/>
    </source>
</evidence>
<protein>
    <recommendedName>
        <fullName evidence="10">PHD and RING finger domain-containing protein 1</fullName>
    </recommendedName>
</protein>
<dbReference type="PANTHER" id="PTHR47177:SF4">
    <property type="entry name" value="OS06G0283200 PROTEIN"/>
    <property type="match status" value="1"/>
</dbReference>
<evidence type="ECO:0008006" key="10">
    <source>
        <dbReference type="Google" id="ProtNLM"/>
    </source>
</evidence>
<keyword evidence="2 4" id="KW-0863">Zinc-finger</keyword>
<sequence>MAGDSDDSSSSRSKRPKTLAVTSPSMSSDCKAKIQCDPDQCEPQGNQQLETNSPSRGCSICFLEDGNSIRGEINCCDHYFCFFCIMEWAKIESRCPMCRHRFNTIRRPPKVGLFARERIVRVPVRDQVNFHFGNTTLPFDPYAHVVCNVCNGMADGNLLLLCDLCDSAAHTYCVGLGVTVPEGDWFCHDCTVSRAEQYAIREIISEDDNRNEVTLAVQNGFTVGTVTVAQASPYPIVERPPTNSYLPPAVLGRVNSSAVEVTGPVVRNIIPTKSSESGARTLDRCRNVHSHIQSLRENWNALRMGSLSFSSSSFKPGCSSQKPNMHESSVQAKSLSSASCQQSQSQDGCGSLDIDKAWKMLDIAKSKLRAHEKTGSVQPSKLHPSQASASKERSNVNSINLVKCQRFGSRDLERSGKEKYVKSYCVENRKYSNIQKKRHSRVPYKEEAGCSQNFLSSSSPGLFESLRRRNVGTSTGNNICHEKRSILLQENINEVLSYTMNEKNESTCSVRQGTSEFLDANLDPNTSSADEIDTSKFNDFVENKERRDDGSKREIQSLVKLNLKLLSRDKQLGTCAFKEIARLATHTILAACGLEHRKSEVYSFPSVVCTHNEHSKQSPKSNLMPKSCRQCFYVFVKDVVNSIMFDKVGSANVIV</sequence>
<feature type="region of interest" description="Disordered" evidence="5">
    <location>
        <begin position="313"/>
        <end position="333"/>
    </location>
</feature>
<evidence type="ECO:0000313" key="9">
    <source>
        <dbReference type="Proteomes" id="UP000796880"/>
    </source>
</evidence>
<dbReference type="InterPro" id="IPR001965">
    <property type="entry name" value="Znf_PHD"/>
</dbReference>
<dbReference type="EMBL" id="VOIH02000009">
    <property type="protein sequence ID" value="KAF3438005.1"/>
    <property type="molecule type" value="Genomic_DNA"/>
</dbReference>
<dbReference type="Pfam" id="PF00628">
    <property type="entry name" value="PHD"/>
    <property type="match status" value="1"/>
</dbReference>
<evidence type="ECO:0000256" key="2">
    <source>
        <dbReference type="ARBA" id="ARBA00022771"/>
    </source>
</evidence>
<feature type="domain" description="RING-type" evidence="7">
    <location>
        <begin position="58"/>
        <end position="99"/>
    </location>
</feature>
<dbReference type="SMART" id="SM00184">
    <property type="entry name" value="RING"/>
    <property type="match status" value="2"/>
</dbReference>
<reference evidence="8" key="1">
    <citation type="submission" date="2020-03" db="EMBL/GenBank/DDBJ databases">
        <title>A high-quality chromosome-level genome assembly of a woody plant with both climbing and erect habits, Rhamnella rubrinervis.</title>
        <authorList>
            <person name="Lu Z."/>
            <person name="Yang Y."/>
            <person name="Zhu X."/>
            <person name="Sun Y."/>
        </authorList>
    </citation>
    <scope>NUCLEOTIDE SEQUENCE</scope>
    <source>
        <strain evidence="8">BYM</strain>
        <tissue evidence="8">Leaf</tissue>
    </source>
</reference>
<gene>
    <name evidence="8" type="ORF">FNV43_RR20761</name>
</gene>
<feature type="domain" description="PHD-type" evidence="6">
    <location>
        <begin position="144"/>
        <end position="193"/>
    </location>
</feature>
<dbReference type="SMART" id="SM00249">
    <property type="entry name" value="PHD"/>
    <property type="match status" value="1"/>
</dbReference>
<keyword evidence="3" id="KW-0862">Zinc</keyword>
<dbReference type="OrthoDB" id="365379at2759"/>
<dbReference type="AlphaFoldDB" id="A0A8K0DVF0"/>
<keyword evidence="1" id="KW-0479">Metal-binding</keyword>
<evidence type="ECO:0000313" key="8">
    <source>
        <dbReference type="EMBL" id="KAF3438005.1"/>
    </source>
</evidence>
<accession>A0A8K0DVF0</accession>
<feature type="region of interest" description="Disordered" evidence="5">
    <location>
        <begin position="1"/>
        <end position="31"/>
    </location>
</feature>
<proteinExistence type="predicted"/>
<dbReference type="GO" id="GO:0008270">
    <property type="term" value="F:zinc ion binding"/>
    <property type="evidence" value="ECO:0007669"/>
    <property type="project" value="UniProtKB-KW"/>
</dbReference>
<dbReference type="Gene3D" id="3.30.40.10">
    <property type="entry name" value="Zinc/RING finger domain, C3HC4 (zinc finger)"/>
    <property type="match status" value="2"/>
</dbReference>
<feature type="compositionally biased region" description="Polar residues" evidence="5">
    <location>
        <begin position="375"/>
        <end position="392"/>
    </location>
</feature>
<dbReference type="InterPro" id="IPR013083">
    <property type="entry name" value="Znf_RING/FYVE/PHD"/>
</dbReference>
<organism evidence="8 9">
    <name type="scientific">Rhamnella rubrinervis</name>
    <dbReference type="NCBI Taxonomy" id="2594499"/>
    <lineage>
        <taxon>Eukaryota</taxon>
        <taxon>Viridiplantae</taxon>
        <taxon>Streptophyta</taxon>
        <taxon>Embryophyta</taxon>
        <taxon>Tracheophyta</taxon>
        <taxon>Spermatophyta</taxon>
        <taxon>Magnoliopsida</taxon>
        <taxon>eudicotyledons</taxon>
        <taxon>Gunneridae</taxon>
        <taxon>Pentapetalae</taxon>
        <taxon>rosids</taxon>
        <taxon>fabids</taxon>
        <taxon>Rosales</taxon>
        <taxon>Rhamnaceae</taxon>
        <taxon>rhamnoid group</taxon>
        <taxon>Rhamneae</taxon>
        <taxon>Rhamnella</taxon>
    </lineage>
</organism>
<name>A0A8K0DVF0_9ROSA</name>
<dbReference type="InterPro" id="IPR019787">
    <property type="entry name" value="Znf_PHD-finger"/>
</dbReference>